<dbReference type="Proteomes" id="UP000230790">
    <property type="component" value="Unassembled WGS sequence"/>
</dbReference>
<dbReference type="InterPro" id="IPR014710">
    <property type="entry name" value="RmlC-like_jellyroll"/>
</dbReference>
<comment type="caution">
    <text evidence="2">The sequence shown here is derived from an EMBL/GenBank/DDBJ whole genome shotgun (WGS) entry which is preliminary data.</text>
</comment>
<gene>
    <name evidence="2" type="ORF">CUN48_03305</name>
</gene>
<accession>A0A2M8QFC8</accession>
<dbReference type="PANTHER" id="PTHR37694">
    <property type="entry name" value="SLR8022 PROTEIN"/>
    <property type="match status" value="1"/>
</dbReference>
<name>A0A2M8QFC8_9CHLR</name>
<evidence type="ECO:0000259" key="1">
    <source>
        <dbReference type="Pfam" id="PF07883"/>
    </source>
</evidence>
<dbReference type="EMBL" id="PGTN01000013">
    <property type="protein sequence ID" value="PJF48501.1"/>
    <property type="molecule type" value="Genomic_DNA"/>
</dbReference>
<proteinExistence type="predicted"/>
<dbReference type="PANTHER" id="PTHR37694:SF1">
    <property type="entry name" value="SLR8022 PROTEIN"/>
    <property type="match status" value="1"/>
</dbReference>
<dbReference type="Pfam" id="PF07883">
    <property type="entry name" value="Cupin_2"/>
    <property type="match status" value="1"/>
</dbReference>
<dbReference type="Gene3D" id="2.60.120.10">
    <property type="entry name" value="Jelly Rolls"/>
    <property type="match status" value="1"/>
</dbReference>
<protein>
    <recommendedName>
        <fullName evidence="1">Cupin type-2 domain-containing protein</fullName>
    </recommendedName>
</protein>
<dbReference type="InterPro" id="IPR011051">
    <property type="entry name" value="RmlC_Cupin_sf"/>
</dbReference>
<dbReference type="SUPFAM" id="SSF51182">
    <property type="entry name" value="RmlC-like cupins"/>
    <property type="match status" value="1"/>
</dbReference>
<reference evidence="2 3" key="1">
    <citation type="submission" date="2017-11" db="EMBL/GenBank/DDBJ databases">
        <title>Evolution of Phototrophy in the Chloroflexi Phylum Driven by Horizontal Gene Transfer.</title>
        <authorList>
            <person name="Ward L.M."/>
            <person name="Hemp J."/>
            <person name="Shih P.M."/>
            <person name="Mcglynn S.E."/>
            <person name="Fischer W."/>
        </authorList>
    </citation>
    <scope>NUCLEOTIDE SEQUENCE [LARGE SCALE GENOMIC DNA]</scope>
    <source>
        <strain evidence="2">JP3_7</strain>
    </source>
</reference>
<dbReference type="InterPro" id="IPR013096">
    <property type="entry name" value="Cupin_2"/>
</dbReference>
<sequence length="107" mass="11565">MKVFHLPESVKFDQHRPHAEPLHVDKMGRVLLFGLRPGQTVAEHSAPSSPVYIVVLSGKGIFTSGDGIEHVLGPGAMLVINPNESHAIRALEDALTFVAILHGSPWS</sequence>
<evidence type="ECO:0000313" key="3">
    <source>
        <dbReference type="Proteomes" id="UP000230790"/>
    </source>
</evidence>
<evidence type="ECO:0000313" key="2">
    <source>
        <dbReference type="EMBL" id="PJF48501.1"/>
    </source>
</evidence>
<feature type="domain" description="Cupin type-2" evidence="1">
    <location>
        <begin position="32"/>
        <end position="94"/>
    </location>
</feature>
<dbReference type="AlphaFoldDB" id="A0A2M8QFC8"/>
<organism evidence="2 3">
    <name type="scientific">Candidatus Thermofonsia Clade 3 bacterium</name>
    <dbReference type="NCBI Taxonomy" id="2364212"/>
    <lineage>
        <taxon>Bacteria</taxon>
        <taxon>Bacillati</taxon>
        <taxon>Chloroflexota</taxon>
        <taxon>Candidatus Thermofontia</taxon>
        <taxon>Candidatus Thermofonsia Clade 3</taxon>
    </lineage>
</organism>